<dbReference type="PANTHER" id="PTHR42647">
    <property type="entry name" value="SBP (S-RIBONUCLEASE BINDING PROTEIN) FAMILY PROTEIN"/>
    <property type="match status" value="1"/>
</dbReference>
<protein>
    <submittedName>
        <fullName evidence="6">BOI-related E3 ubiquitin-protein ligase 2 isoform X2</fullName>
    </submittedName>
</protein>
<keyword evidence="3" id="KW-0862">Zinc</keyword>
<dbReference type="Gene3D" id="3.30.40.10">
    <property type="entry name" value="Zinc/RING finger domain, C3HC4 (zinc finger)"/>
    <property type="match status" value="1"/>
</dbReference>
<gene>
    <name evidence="6" type="ORF">C2845_PM11G06180</name>
</gene>
<evidence type="ECO:0000313" key="7">
    <source>
        <dbReference type="Proteomes" id="UP000275267"/>
    </source>
</evidence>
<evidence type="ECO:0000256" key="4">
    <source>
        <dbReference type="SAM" id="Coils"/>
    </source>
</evidence>
<feature type="compositionally biased region" description="Polar residues" evidence="5">
    <location>
        <begin position="43"/>
        <end position="58"/>
    </location>
</feature>
<dbReference type="OrthoDB" id="691772at2759"/>
<keyword evidence="7" id="KW-1185">Reference proteome</keyword>
<comment type="caution">
    <text evidence="6">The sequence shown here is derived from an EMBL/GenBank/DDBJ whole genome shotgun (WGS) entry which is preliminary data.</text>
</comment>
<sequence length="337" mass="35515">MAVQAQHLAHAFHHDSRAIRPALDDDAAAFLGARRRPPVTATPAAQRQQQVGGNTVFSNPRSELTCSNNLHDSVCFAPRKRARTDDVVGDGLTMEGHRALLPVPVPQPQPQAFAPVEDVKGRVLCSVDASTSGRLAGSAPASHSILSHLYRHSVEIDAFVRIENERLRSGLEEARRRHARAVVAAVERAAARRLRAAEADLERALARGAELGERLRQVGTEGQEWRGIASGHEAAAAGLSATLDQLLLQSPRAGAEGEAEAEDARSCCFGPAQDGAQAAAAAAWSRVRACRSCGAADACVLLLPCRHLCLCGGCEAAAEACPVCAAAKNASLHVLLS</sequence>
<evidence type="ECO:0000313" key="6">
    <source>
        <dbReference type="EMBL" id="RLN07391.1"/>
    </source>
</evidence>
<evidence type="ECO:0000256" key="5">
    <source>
        <dbReference type="SAM" id="MobiDB-lite"/>
    </source>
</evidence>
<organism evidence="6 7">
    <name type="scientific">Panicum miliaceum</name>
    <name type="common">Proso millet</name>
    <name type="synonym">Broomcorn millet</name>
    <dbReference type="NCBI Taxonomy" id="4540"/>
    <lineage>
        <taxon>Eukaryota</taxon>
        <taxon>Viridiplantae</taxon>
        <taxon>Streptophyta</taxon>
        <taxon>Embryophyta</taxon>
        <taxon>Tracheophyta</taxon>
        <taxon>Spermatophyta</taxon>
        <taxon>Magnoliopsida</taxon>
        <taxon>Liliopsida</taxon>
        <taxon>Poales</taxon>
        <taxon>Poaceae</taxon>
        <taxon>PACMAD clade</taxon>
        <taxon>Panicoideae</taxon>
        <taxon>Panicodae</taxon>
        <taxon>Paniceae</taxon>
        <taxon>Panicinae</taxon>
        <taxon>Panicum</taxon>
        <taxon>Panicum sect. Panicum</taxon>
    </lineage>
</organism>
<feature type="region of interest" description="Disordered" evidence="5">
    <location>
        <begin position="38"/>
        <end position="58"/>
    </location>
</feature>
<proteinExistence type="predicted"/>
<dbReference type="AlphaFoldDB" id="A0A3L6RNG1"/>
<evidence type="ECO:0000256" key="3">
    <source>
        <dbReference type="ARBA" id="ARBA00022833"/>
    </source>
</evidence>
<dbReference type="STRING" id="4540.A0A3L6RNG1"/>
<dbReference type="EMBL" id="PQIB02000007">
    <property type="protein sequence ID" value="RLN07391.1"/>
    <property type="molecule type" value="Genomic_DNA"/>
</dbReference>
<accession>A0A3L6RNG1</accession>
<dbReference type="PANTHER" id="PTHR42647:SF38">
    <property type="entry name" value="RING-TYPE DOMAIN-CONTAINING PROTEIN"/>
    <property type="match status" value="1"/>
</dbReference>
<feature type="coiled-coil region" evidence="4">
    <location>
        <begin position="187"/>
        <end position="214"/>
    </location>
</feature>
<dbReference type="Proteomes" id="UP000275267">
    <property type="component" value="Unassembled WGS sequence"/>
</dbReference>
<dbReference type="CDD" id="cd16649">
    <property type="entry name" value="mRING-HC-C3HC5_CGRF1-like"/>
    <property type="match status" value="1"/>
</dbReference>
<evidence type="ECO:0000256" key="2">
    <source>
        <dbReference type="ARBA" id="ARBA00022771"/>
    </source>
</evidence>
<name>A0A3L6RNG1_PANMI</name>
<keyword evidence="1" id="KW-0479">Metal-binding</keyword>
<keyword evidence="4" id="KW-0175">Coiled coil</keyword>
<keyword evidence="2" id="KW-0863">Zinc-finger</keyword>
<reference evidence="7" key="1">
    <citation type="journal article" date="2019" name="Nat. Commun.">
        <title>The genome of broomcorn millet.</title>
        <authorList>
            <person name="Zou C."/>
            <person name="Miki D."/>
            <person name="Li D."/>
            <person name="Tang Q."/>
            <person name="Xiao L."/>
            <person name="Rajput S."/>
            <person name="Deng P."/>
            <person name="Jia W."/>
            <person name="Huang R."/>
            <person name="Zhang M."/>
            <person name="Sun Y."/>
            <person name="Hu J."/>
            <person name="Fu X."/>
            <person name="Schnable P.S."/>
            <person name="Li F."/>
            <person name="Zhang H."/>
            <person name="Feng B."/>
            <person name="Zhu X."/>
            <person name="Liu R."/>
            <person name="Schnable J.C."/>
            <person name="Zhu J.-K."/>
            <person name="Zhang H."/>
        </authorList>
    </citation>
    <scope>NUCLEOTIDE SEQUENCE [LARGE SCALE GENOMIC DNA]</scope>
</reference>
<dbReference type="GO" id="GO:0004842">
    <property type="term" value="F:ubiquitin-protein transferase activity"/>
    <property type="evidence" value="ECO:0007669"/>
    <property type="project" value="TreeGrafter"/>
</dbReference>
<dbReference type="GO" id="GO:0008270">
    <property type="term" value="F:zinc ion binding"/>
    <property type="evidence" value="ECO:0007669"/>
    <property type="project" value="UniProtKB-KW"/>
</dbReference>
<dbReference type="Pfam" id="PF13920">
    <property type="entry name" value="zf-C3HC4_3"/>
    <property type="match status" value="1"/>
</dbReference>
<evidence type="ECO:0000256" key="1">
    <source>
        <dbReference type="ARBA" id="ARBA00022723"/>
    </source>
</evidence>
<dbReference type="InterPro" id="IPR013083">
    <property type="entry name" value="Znf_RING/FYVE/PHD"/>
</dbReference>